<evidence type="ECO:0000256" key="5">
    <source>
        <dbReference type="ARBA" id="ARBA00023002"/>
    </source>
</evidence>
<evidence type="ECO:0000259" key="8">
    <source>
        <dbReference type="Pfam" id="PF16901"/>
    </source>
</evidence>
<reference evidence="9 10" key="1">
    <citation type="submission" date="2023-10" db="EMBL/GenBank/DDBJ databases">
        <title>Complete genome sequence of Shewanella sp. DAU334.</title>
        <authorList>
            <person name="Lee Y.-S."/>
            <person name="Jeong H.-R."/>
            <person name="Hwang E.-J."/>
            <person name="Choi Y.-L."/>
            <person name="Kim G.-D."/>
        </authorList>
    </citation>
    <scope>NUCLEOTIDE SEQUENCE [LARGE SCALE GENOMIC DNA]</scope>
    <source>
        <strain evidence="9 10">DAU334</strain>
    </source>
</reference>
<dbReference type="Pfam" id="PF16901">
    <property type="entry name" value="DAO_C"/>
    <property type="match status" value="1"/>
</dbReference>
<dbReference type="InterPro" id="IPR036188">
    <property type="entry name" value="FAD/NAD-bd_sf"/>
</dbReference>
<dbReference type="RefSeq" id="WP_310472667.1">
    <property type="nucleotide sequence ID" value="NZ_CP136522.1"/>
</dbReference>
<dbReference type="Pfam" id="PF01266">
    <property type="entry name" value="DAO"/>
    <property type="match status" value="1"/>
</dbReference>
<organism evidence="9 10">
    <name type="scientific">Shewanella youngdeokensis</name>
    <dbReference type="NCBI Taxonomy" id="2999068"/>
    <lineage>
        <taxon>Bacteria</taxon>
        <taxon>Pseudomonadati</taxon>
        <taxon>Pseudomonadota</taxon>
        <taxon>Gammaproteobacteria</taxon>
        <taxon>Alteromonadales</taxon>
        <taxon>Shewanellaceae</taxon>
        <taxon>Shewanella</taxon>
    </lineage>
</organism>
<dbReference type="Gene3D" id="3.50.50.60">
    <property type="entry name" value="FAD/NAD(P)-binding domain"/>
    <property type="match status" value="1"/>
</dbReference>
<dbReference type="NCBIfam" id="NF009906">
    <property type="entry name" value="PRK13369.1"/>
    <property type="match status" value="1"/>
</dbReference>
<evidence type="ECO:0000256" key="6">
    <source>
        <dbReference type="RuleBase" id="RU361217"/>
    </source>
</evidence>
<keyword evidence="10" id="KW-1185">Reference proteome</keyword>
<comment type="cofactor">
    <cofactor evidence="1 6">
        <name>FAD</name>
        <dbReference type="ChEBI" id="CHEBI:57692"/>
    </cofactor>
</comment>
<keyword evidence="3 6" id="KW-0285">Flavoprotein</keyword>
<comment type="similarity">
    <text evidence="2 6">Belongs to the FAD-dependent glycerol-3-phosphate dehydrogenase family.</text>
</comment>
<gene>
    <name evidence="9" type="primary">glpD</name>
    <name evidence="9" type="ORF">RGE70_17310</name>
</gene>
<dbReference type="EMBL" id="CP136522">
    <property type="protein sequence ID" value="WOT05030.1"/>
    <property type="molecule type" value="Genomic_DNA"/>
</dbReference>
<dbReference type="GO" id="GO:0004368">
    <property type="term" value="F:glycerol-3-phosphate dehydrogenase (quinone) activity"/>
    <property type="evidence" value="ECO:0007669"/>
    <property type="project" value="UniProtKB-EC"/>
</dbReference>
<dbReference type="SUPFAM" id="SSF51905">
    <property type="entry name" value="FAD/NAD(P)-binding domain"/>
    <property type="match status" value="1"/>
</dbReference>
<dbReference type="InterPro" id="IPR006076">
    <property type="entry name" value="FAD-dep_OxRdtase"/>
</dbReference>
<proteinExistence type="inferred from homology"/>
<dbReference type="PROSITE" id="PS00977">
    <property type="entry name" value="FAD_G3PDH_1"/>
    <property type="match status" value="1"/>
</dbReference>
<evidence type="ECO:0000256" key="1">
    <source>
        <dbReference type="ARBA" id="ARBA00001974"/>
    </source>
</evidence>
<accession>A0ABZ0JXL2</accession>
<dbReference type="Gene3D" id="3.30.9.10">
    <property type="entry name" value="D-Amino Acid Oxidase, subunit A, domain 2"/>
    <property type="match status" value="1"/>
</dbReference>
<evidence type="ECO:0000256" key="2">
    <source>
        <dbReference type="ARBA" id="ARBA00007330"/>
    </source>
</evidence>
<evidence type="ECO:0000256" key="3">
    <source>
        <dbReference type="ARBA" id="ARBA00022630"/>
    </source>
</evidence>
<dbReference type="PANTHER" id="PTHR11985:SF15">
    <property type="entry name" value="GLYCEROL-3-PHOSPHATE DEHYDROGENASE, MITOCHONDRIAL"/>
    <property type="match status" value="1"/>
</dbReference>
<dbReference type="InterPro" id="IPR038299">
    <property type="entry name" value="DAO_C_sf"/>
</dbReference>
<dbReference type="EC" id="1.1.5.3" evidence="6"/>
<keyword evidence="5 6" id="KW-0560">Oxidoreductase</keyword>
<comment type="catalytic activity">
    <reaction evidence="6">
        <text>a quinone + sn-glycerol 3-phosphate = dihydroxyacetone phosphate + a quinol</text>
        <dbReference type="Rhea" id="RHEA:18977"/>
        <dbReference type="ChEBI" id="CHEBI:24646"/>
        <dbReference type="ChEBI" id="CHEBI:57597"/>
        <dbReference type="ChEBI" id="CHEBI:57642"/>
        <dbReference type="ChEBI" id="CHEBI:132124"/>
        <dbReference type="EC" id="1.1.5.3"/>
    </reaction>
</comment>
<dbReference type="InterPro" id="IPR000447">
    <property type="entry name" value="G3P_DH_FAD-dep"/>
</dbReference>
<dbReference type="Gene3D" id="1.10.8.870">
    <property type="entry name" value="Alpha-glycerophosphate oxidase, cap domain"/>
    <property type="match status" value="1"/>
</dbReference>
<evidence type="ECO:0000313" key="9">
    <source>
        <dbReference type="EMBL" id="WOT05030.1"/>
    </source>
</evidence>
<feature type="domain" description="Alpha-glycerophosphate oxidase C-terminal" evidence="8">
    <location>
        <begin position="389"/>
        <end position="498"/>
    </location>
</feature>
<evidence type="ECO:0000256" key="4">
    <source>
        <dbReference type="ARBA" id="ARBA00022827"/>
    </source>
</evidence>
<keyword evidence="4" id="KW-0274">FAD</keyword>
<protein>
    <recommendedName>
        <fullName evidence="6">Glycerol-3-phosphate dehydrogenase</fullName>
        <ecNumber evidence="6">1.1.5.3</ecNumber>
    </recommendedName>
</protein>
<feature type="domain" description="FAD dependent oxidoreductase" evidence="7">
    <location>
        <begin position="9"/>
        <end position="328"/>
    </location>
</feature>
<dbReference type="PANTHER" id="PTHR11985">
    <property type="entry name" value="GLYCEROL-3-PHOSPHATE DEHYDROGENASE"/>
    <property type="match status" value="1"/>
</dbReference>
<sequence length="523" mass="58182">MKAGSEMYDVVVIGGGINGVGIAADAAGRGLKVLLCEQNDLGSATSSNSSKLIHGGLRYLEHYEFRLVKEALAEREVLLKNAPHIIKPLTFHLPHQKHLRPAWMIRMGLIMYDNLATRLTLPKSKSVKFGSDSPLKASITHGFSYADAWVDDSRLVVLNAMQAKQNGAKIYSRTKCVAAQRQQQHWQVSLACQQTGQNFSVKTKAVVNASGPWVAKLFDDILPQTSPQNIRLVRGSHIVVPRIHTQPQAYILQNEDQRIVFVLPFEDDYSLVGTTDMDYQGDPGQVQISEQEIDYLIHLSNGYFNHQISRQDVVHTFSGVRPLIDDEAESAQKVSRDYRFEVDAPITENGQQAALVSVFGGKITTYRKLAEAAVNLLAPYFPQMTQASTINCVLPGGDFSSADVFLMQLQAQYPSIPLSLLKRWVRCYGTLTLSFIGAATSTSQLGPHFGHGLYAAEVNYLMKHEWARDAHDILWRRTKLGLHFDAQQTRQLQQYLAKHLTTGASYVEGQSANRQTDDTVTAL</sequence>
<dbReference type="NCBIfam" id="NF008899">
    <property type="entry name" value="PRK12266.1"/>
    <property type="match status" value="1"/>
</dbReference>
<dbReference type="PRINTS" id="PR01001">
    <property type="entry name" value="FADG3PDH"/>
</dbReference>
<dbReference type="PROSITE" id="PS00978">
    <property type="entry name" value="FAD_G3PDH_2"/>
    <property type="match status" value="1"/>
</dbReference>
<evidence type="ECO:0000313" key="10">
    <source>
        <dbReference type="Proteomes" id="UP001529491"/>
    </source>
</evidence>
<dbReference type="Proteomes" id="UP001529491">
    <property type="component" value="Chromosome"/>
</dbReference>
<name>A0ABZ0JXL2_9GAMM</name>
<dbReference type="InterPro" id="IPR031656">
    <property type="entry name" value="DAO_C"/>
</dbReference>
<dbReference type="Gene3D" id="6.10.250.1890">
    <property type="match status" value="1"/>
</dbReference>
<evidence type="ECO:0000259" key="7">
    <source>
        <dbReference type="Pfam" id="PF01266"/>
    </source>
</evidence>